<evidence type="ECO:0000313" key="3">
    <source>
        <dbReference type="Proteomes" id="UP000326924"/>
    </source>
</evidence>
<dbReference type="Pfam" id="PF08883">
    <property type="entry name" value="DOPA_dioxygen"/>
    <property type="match status" value="1"/>
</dbReference>
<organism evidence="2 3">
    <name type="scientific">Sphaerosporella brunnea</name>
    <dbReference type="NCBI Taxonomy" id="1250544"/>
    <lineage>
        <taxon>Eukaryota</taxon>
        <taxon>Fungi</taxon>
        <taxon>Dikarya</taxon>
        <taxon>Ascomycota</taxon>
        <taxon>Pezizomycotina</taxon>
        <taxon>Pezizomycetes</taxon>
        <taxon>Pezizales</taxon>
        <taxon>Pyronemataceae</taxon>
        <taxon>Sphaerosporella</taxon>
    </lineage>
</organism>
<evidence type="ECO:0000256" key="1">
    <source>
        <dbReference type="SAM" id="MobiDB-lite"/>
    </source>
</evidence>
<dbReference type="PANTHER" id="PTHR36423:SF2">
    <property type="entry name" value="AFR070WP"/>
    <property type="match status" value="1"/>
</dbReference>
<protein>
    <submittedName>
        <fullName evidence="2">DOPA-like domain-containing protein</fullName>
    </submittedName>
</protein>
<dbReference type="OrthoDB" id="9970095at2759"/>
<dbReference type="Gene3D" id="3.30.70.1240">
    <property type="entry name" value="DOPA-like domains"/>
    <property type="match status" value="1"/>
</dbReference>
<dbReference type="PANTHER" id="PTHR36423">
    <property type="entry name" value="AFR070WP"/>
    <property type="match status" value="1"/>
</dbReference>
<gene>
    <name evidence="2" type="ORF">FN846DRAFT_943566</name>
</gene>
<dbReference type="Proteomes" id="UP000326924">
    <property type="component" value="Unassembled WGS sequence"/>
</dbReference>
<evidence type="ECO:0000313" key="2">
    <source>
        <dbReference type="EMBL" id="KAA8908982.1"/>
    </source>
</evidence>
<feature type="compositionally biased region" description="Basic and acidic residues" evidence="1">
    <location>
        <begin position="172"/>
        <end position="195"/>
    </location>
</feature>
<dbReference type="AlphaFoldDB" id="A0A5J5EZR0"/>
<dbReference type="SUPFAM" id="SSF143410">
    <property type="entry name" value="DOPA-like"/>
    <property type="match status" value="1"/>
</dbReference>
<dbReference type="EMBL" id="VXIS01000062">
    <property type="protein sequence ID" value="KAA8908982.1"/>
    <property type="molecule type" value="Genomic_DNA"/>
</dbReference>
<accession>A0A5J5EZR0</accession>
<comment type="caution">
    <text evidence="2">The sequence shown here is derived from an EMBL/GenBank/DDBJ whole genome shotgun (WGS) entry which is preliminary data.</text>
</comment>
<name>A0A5J5EZR0_9PEZI</name>
<sequence length="195" mass="21652">MVTRRTDLSPHSGPVSARTIEEMKDPSFVLANEVKEWHFHIYFNTSSPSQRAAALNLRDAVLALRKAGVFAAVPLKRVNTAPIGPHPAGSYEIWVPRESFAAVFSFLALNHGTLSVLVHPLTREEVADHSTRKAWIGEPWPVLLDVLDEAKEKVPLQYPSLGLGYSSTAPEMSKEERERWGAELEEKVKGEEDAA</sequence>
<keyword evidence="3" id="KW-1185">Reference proteome</keyword>
<dbReference type="InterPro" id="IPR023389">
    <property type="entry name" value="DOPA-like_sf"/>
</dbReference>
<dbReference type="InParanoid" id="A0A5J5EZR0"/>
<proteinExistence type="predicted"/>
<feature type="region of interest" description="Disordered" evidence="1">
    <location>
        <begin position="165"/>
        <end position="195"/>
    </location>
</feature>
<reference evidence="2 3" key="1">
    <citation type="submission" date="2019-09" db="EMBL/GenBank/DDBJ databases">
        <title>Draft genome of the ectomycorrhizal ascomycete Sphaerosporella brunnea.</title>
        <authorList>
            <consortium name="DOE Joint Genome Institute"/>
            <person name="Benucci G.M."/>
            <person name="Marozzi G."/>
            <person name="Antonielli L."/>
            <person name="Sanchez S."/>
            <person name="Marco P."/>
            <person name="Wang X."/>
            <person name="Falini L.B."/>
            <person name="Barry K."/>
            <person name="Haridas S."/>
            <person name="Lipzen A."/>
            <person name="Labutti K."/>
            <person name="Grigoriev I.V."/>
            <person name="Murat C."/>
            <person name="Martin F."/>
            <person name="Albertini E."/>
            <person name="Donnini D."/>
            <person name="Bonito G."/>
        </authorList>
    </citation>
    <scope>NUCLEOTIDE SEQUENCE [LARGE SCALE GENOMIC DNA]</scope>
    <source>
        <strain evidence="2 3">Sb_GMNB300</strain>
    </source>
</reference>
<dbReference type="InterPro" id="IPR014980">
    <property type="entry name" value="DOPA_dioxygen"/>
</dbReference>